<evidence type="ECO:0000313" key="11">
    <source>
        <dbReference type="Proteomes" id="UP000184603"/>
    </source>
</evidence>
<evidence type="ECO:0000256" key="4">
    <source>
        <dbReference type="ARBA" id="ARBA00022630"/>
    </source>
</evidence>
<dbReference type="GO" id="GO:0106312">
    <property type="term" value="F:methylenetetrahydrofolate reductase (NADH) activity"/>
    <property type="evidence" value="ECO:0007669"/>
    <property type="project" value="UniProtKB-EC"/>
</dbReference>
<comment type="pathway">
    <text evidence="7">Amino-acid biosynthesis; L-methionine biosynthesis via de novo pathway.</text>
</comment>
<accession>A0A1M7Y379</accession>
<evidence type="ECO:0000313" key="10">
    <source>
        <dbReference type="EMBL" id="SHO46607.1"/>
    </source>
</evidence>
<dbReference type="Proteomes" id="UP000184603">
    <property type="component" value="Unassembled WGS sequence"/>
</dbReference>
<evidence type="ECO:0000256" key="8">
    <source>
        <dbReference type="ARBA" id="ARBA00048628"/>
    </source>
</evidence>
<gene>
    <name evidence="10" type="ORF">SAMN02745220_01561</name>
</gene>
<dbReference type="PANTHER" id="PTHR45754:SF3">
    <property type="entry name" value="METHYLENETETRAHYDROFOLATE REDUCTASE (NADPH)"/>
    <property type="match status" value="1"/>
</dbReference>
<dbReference type="EMBL" id="FRFE01000006">
    <property type="protein sequence ID" value="SHO46607.1"/>
    <property type="molecule type" value="Genomic_DNA"/>
</dbReference>
<dbReference type="GO" id="GO:0009086">
    <property type="term" value="P:methionine biosynthetic process"/>
    <property type="evidence" value="ECO:0007669"/>
    <property type="project" value="TreeGrafter"/>
</dbReference>
<dbReference type="AlphaFoldDB" id="A0A1M7Y379"/>
<keyword evidence="11" id="KW-1185">Reference proteome</keyword>
<sequence length="310" mass="34712">MELKTESKLEKVFKSGQIAVTSECGPPRSSDPAHIIEKGHLIKNHVDAINITDNQTSVTRICSLAACVHLKNEGLEPVLQMVTRDRNRIALQSDLLGAASFGINNVLCLSGDHQSFGDHRQAQNVFDLDSMQLIQTVRHMRDEGKFLSGDEIKVPPKFFVGAAANPFGDPFKIRVPRLAKKVAAGAEFIQTQCIYNMDRFEKWMEGVRERGLDEQVYIMAGITPMRSVGMAKYMKRAVPGMDVPDELIERLQGVEKKQQAQEGIDIAVEQIQRLKEVKGVAGFHIMAIEWEEKVPEIVERAGLYPRPTFD</sequence>
<organism evidence="10 11">
    <name type="scientific">Desulfopila aestuarii DSM 18488</name>
    <dbReference type="NCBI Taxonomy" id="1121416"/>
    <lineage>
        <taxon>Bacteria</taxon>
        <taxon>Pseudomonadati</taxon>
        <taxon>Thermodesulfobacteriota</taxon>
        <taxon>Desulfobulbia</taxon>
        <taxon>Desulfobulbales</taxon>
        <taxon>Desulfocapsaceae</taxon>
        <taxon>Desulfopila</taxon>
    </lineage>
</organism>
<comment type="cofactor">
    <cofactor evidence="1 9">
        <name>FAD</name>
        <dbReference type="ChEBI" id="CHEBI:57692"/>
    </cofactor>
</comment>
<dbReference type="Gene3D" id="3.20.20.220">
    <property type="match status" value="1"/>
</dbReference>
<dbReference type="GO" id="GO:0071949">
    <property type="term" value="F:FAD binding"/>
    <property type="evidence" value="ECO:0007669"/>
    <property type="project" value="TreeGrafter"/>
</dbReference>
<name>A0A1M7Y379_9BACT</name>
<dbReference type="InterPro" id="IPR029041">
    <property type="entry name" value="FAD-linked_oxidoreductase-like"/>
</dbReference>
<evidence type="ECO:0000256" key="1">
    <source>
        <dbReference type="ARBA" id="ARBA00001974"/>
    </source>
</evidence>
<evidence type="ECO:0000256" key="7">
    <source>
        <dbReference type="ARBA" id="ARBA00034478"/>
    </source>
</evidence>
<evidence type="ECO:0000256" key="6">
    <source>
        <dbReference type="ARBA" id="ARBA00023002"/>
    </source>
</evidence>
<keyword evidence="4 9" id="KW-0285">Flavoprotein</keyword>
<proteinExistence type="inferred from homology"/>
<evidence type="ECO:0000256" key="2">
    <source>
        <dbReference type="ARBA" id="ARBA00004777"/>
    </source>
</evidence>
<keyword evidence="5 9" id="KW-0274">FAD</keyword>
<dbReference type="GO" id="GO:0035999">
    <property type="term" value="P:tetrahydrofolate interconversion"/>
    <property type="evidence" value="ECO:0007669"/>
    <property type="project" value="UniProtKB-UniPathway"/>
</dbReference>
<dbReference type="UniPathway" id="UPA00193"/>
<dbReference type="GO" id="GO:0005829">
    <property type="term" value="C:cytosol"/>
    <property type="evidence" value="ECO:0007669"/>
    <property type="project" value="TreeGrafter"/>
</dbReference>
<dbReference type="SUPFAM" id="SSF51730">
    <property type="entry name" value="FAD-linked oxidoreductase"/>
    <property type="match status" value="1"/>
</dbReference>
<dbReference type="Pfam" id="PF02219">
    <property type="entry name" value="MTHFR"/>
    <property type="match status" value="1"/>
</dbReference>
<reference evidence="10 11" key="1">
    <citation type="submission" date="2016-12" db="EMBL/GenBank/DDBJ databases">
        <authorList>
            <person name="Song W.-J."/>
            <person name="Kurnit D.M."/>
        </authorList>
    </citation>
    <scope>NUCLEOTIDE SEQUENCE [LARGE SCALE GENOMIC DNA]</scope>
    <source>
        <strain evidence="10 11">DSM 18488</strain>
    </source>
</reference>
<evidence type="ECO:0000256" key="5">
    <source>
        <dbReference type="ARBA" id="ARBA00022827"/>
    </source>
</evidence>
<comment type="catalytic activity">
    <reaction evidence="8">
        <text>(6S)-5-methyl-5,6,7,8-tetrahydrofolate + NAD(+) = (6R)-5,10-methylene-5,6,7,8-tetrahydrofolate + NADH + H(+)</text>
        <dbReference type="Rhea" id="RHEA:19821"/>
        <dbReference type="ChEBI" id="CHEBI:15378"/>
        <dbReference type="ChEBI" id="CHEBI:15636"/>
        <dbReference type="ChEBI" id="CHEBI:18608"/>
        <dbReference type="ChEBI" id="CHEBI:57540"/>
        <dbReference type="ChEBI" id="CHEBI:57945"/>
        <dbReference type="EC" id="1.5.1.54"/>
    </reaction>
    <physiologicalReaction direction="right-to-left" evidence="8">
        <dbReference type="Rhea" id="RHEA:19823"/>
    </physiologicalReaction>
</comment>
<dbReference type="STRING" id="1121416.SAMN02745220_01561"/>
<comment type="similarity">
    <text evidence="3 9">Belongs to the methylenetetrahydrofolate reductase family.</text>
</comment>
<evidence type="ECO:0000256" key="3">
    <source>
        <dbReference type="ARBA" id="ARBA00006743"/>
    </source>
</evidence>
<dbReference type="InterPro" id="IPR003171">
    <property type="entry name" value="Mehydrof_redctse-like"/>
</dbReference>
<keyword evidence="6 9" id="KW-0560">Oxidoreductase</keyword>
<protein>
    <recommendedName>
        <fullName evidence="9">Methylenetetrahydrofolate reductase</fullName>
    </recommendedName>
</protein>
<dbReference type="PANTHER" id="PTHR45754">
    <property type="entry name" value="METHYLENETETRAHYDROFOLATE REDUCTASE"/>
    <property type="match status" value="1"/>
</dbReference>
<evidence type="ECO:0000256" key="9">
    <source>
        <dbReference type="RuleBase" id="RU003862"/>
    </source>
</evidence>
<dbReference type="OrthoDB" id="5428919at2"/>
<dbReference type="CDD" id="cd00537">
    <property type="entry name" value="MTHFR"/>
    <property type="match status" value="1"/>
</dbReference>
<dbReference type="RefSeq" id="WP_073612900.1">
    <property type="nucleotide sequence ID" value="NZ_FRFE01000006.1"/>
</dbReference>
<comment type="pathway">
    <text evidence="2 9">One-carbon metabolism; tetrahydrofolate interconversion.</text>
</comment>